<dbReference type="EMBL" id="CAIJ01000725">
    <property type="protein sequence ID" value="CCI05215.1"/>
    <property type="molecule type" value="Genomic_DNA"/>
</dbReference>
<proteinExistence type="predicted"/>
<dbReference type="HOGENOM" id="CLU_1823131_0_0_3"/>
<accession>I4GBA4</accession>
<dbReference type="InterPro" id="IPR047768">
    <property type="entry name" value="Tn5p-like"/>
</dbReference>
<gene>
    <name evidence="1" type="ORF">MICAC_7510001</name>
</gene>
<dbReference type="PROSITE" id="PS50007">
    <property type="entry name" value="PIPLC_X_DOMAIN"/>
    <property type="match status" value="1"/>
</dbReference>
<dbReference type="PANTHER" id="PTHR37319">
    <property type="entry name" value="TRANSPOSASE"/>
    <property type="match status" value="1"/>
</dbReference>
<dbReference type="Proteomes" id="UP000003480">
    <property type="component" value="Unassembled WGS sequence"/>
</dbReference>
<name>I4GBA4_MICAE</name>
<dbReference type="AlphaFoldDB" id="I4GBA4"/>
<organism evidence="1 2">
    <name type="scientific">Microcystis aeruginosa PCC 9443</name>
    <dbReference type="NCBI Taxonomy" id="1160281"/>
    <lineage>
        <taxon>Bacteria</taxon>
        <taxon>Bacillati</taxon>
        <taxon>Cyanobacteriota</taxon>
        <taxon>Cyanophyceae</taxon>
        <taxon>Oscillatoriophycideae</taxon>
        <taxon>Chroococcales</taxon>
        <taxon>Microcystaceae</taxon>
        <taxon>Microcystis</taxon>
    </lineage>
</organism>
<evidence type="ECO:0000313" key="2">
    <source>
        <dbReference type="Proteomes" id="UP000003480"/>
    </source>
</evidence>
<dbReference type="PANTHER" id="PTHR37319:SF1">
    <property type="entry name" value="TRANSPOSASE TN5 DIMERISATION DOMAIN-CONTAINING PROTEIN"/>
    <property type="match status" value="1"/>
</dbReference>
<evidence type="ECO:0000313" key="1">
    <source>
        <dbReference type="EMBL" id="CCI05215.1"/>
    </source>
</evidence>
<reference evidence="1 2" key="1">
    <citation type="submission" date="2012-04" db="EMBL/GenBank/DDBJ databases">
        <authorList>
            <person name="Genoscope - CEA"/>
        </authorList>
    </citation>
    <scope>NUCLEOTIDE SEQUENCE [LARGE SCALE GENOMIC DNA]</scope>
    <source>
        <strain evidence="1 2">9443</strain>
    </source>
</reference>
<dbReference type="SUPFAM" id="SSF53098">
    <property type="entry name" value="Ribonuclease H-like"/>
    <property type="match status" value="1"/>
</dbReference>
<dbReference type="Gene3D" id="3.90.350.10">
    <property type="entry name" value="Transposase Inhibitor Protein From Tn5, Chain A, domain 1"/>
    <property type="match status" value="1"/>
</dbReference>
<dbReference type="InterPro" id="IPR012337">
    <property type="entry name" value="RNaseH-like_sf"/>
</dbReference>
<protein>
    <submittedName>
        <fullName evidence="1">Transposase</fullName>
    </submittedName>
</protein>
<comment type="caution">
    <text evidence="1">The sequence shown here is derived from an EMBL/GenBank/DDBJ whole genome shotgun (WGS) entry which is preliminary data.</text>
</comment>
<sequence length="141" mass="16171">MGYLDCKTSFGLKVHTTLGVSAPGIPLGLINQYVWAREEKNLGIAKQRKKRETQEKESQRWLDSLSETQQQIPEDIQVVTIGDCEADIFDLFAQSRSPNSHLLIRGTHNRKVNYLEEKQRSGHPETKYLHQSIREITGLPR</sequence>